<evidence type="ECO:0000256" key="1">
    <source>
        <dbReference type="RuleBase" id="RU362006"/>
    </source>
</evidence>
<accession>A0A2D3UPZ1</accession>
<keyword evidence="1" id="KW-0812">Transmembrane</keyword>
<dbReference type="OrthoDB" id="434647at2759"/>
<dbReference type="GO" id="GO:0016020">
    <property type="term" value="C:membrane"/>
    <property type="evidence" value="ECO:0007669"/>
    <property type="project" value="UniProtKB-SubCell"/>
</dbReference>
<keyword evidence="1" id="KW-1133">Transmembrane helix</keyword>
<dbReference type="GeneID" id="35597214"/>
<keyword evidence="4" id="KW-1185">Reference proteome</keyword>
<dbReference type="EMBL" id="FJUY01000002">
    <property type="protein sequence ID" value="CZT16148.1"/>
    <property type="molecule type" value="Genomic_DNA"/>
</dbReference>
<dbReference type="InterPro" id="IPR004345">
    <property type="entry name" value="TB2_DP1_HVA22"/>
</dbReference>
<comment type="subcellular location">
    <subcellularLocation>
        <location evidence="1">Membrane</location>
        <topology evidence="1">Multi-pass membrane protein</topology>
    </subcellularLocation>
</comment>
<proteinExistence type="inferred from homology"/>
<comment type="similarity">
    <text evidence="1">Belongs to the DP1 family.</text>
</comment>
<evidence type="ECO:0000313" key="3">
    <source>
        <dbReference type="EMBL" id="CZT16148.1"/>
    </source>
</evidence>
<dbReference type="STRING" id="112498.A0A2D3UPZ1"/>
<feature type="region of interest" description="Disordered" evidence="2">
    <location>
        <begin position="243"/>
        <end position="321"/>
    </location>
</feature>
<reference evidence="3 4" key="1">
    <citation type="submission" date="2016-03" db="EMBL/GenBank/DDBJ databases">
        <authorList>
            <person name="Ploux O."/>
        </authorList>
    </citation>
    <scope>NUCLEOTIDE SEQUENCE [LARGE SCALE GENOMIC DNA]</scope>
    <source>
        <strain evidence="3 4">URUG2</strain>
    </source>
</reference>
<feature type="transmembrane region" description="Helical" evidence="1">
    <location>
        <begin position="38"/>
        <end position="61"/>
    </location>
</feature>
<dbReference type="RefSeq" id="XP_023623041.1">
    <property type="nucleotide sequence ID" value="XM_023767273.1"/>
</dbReference>
<sequence length="337" mass="38234">MFGFIADILTSVISILLPVFFSYKALRTSDPAVLTPWLMYWTTFSLFLLVENQFYFILYWIPFYSWFRLFIHIYLVMPGSQGSVFLYQQYLRPFLEEHERQLDGMISQVHSKGQAAGMDIFKKAYEYIRVQFLGGTPRRPTPPQSRNVSYTTQLFNRFAMPAARDGFTAAGTSDIFSMIGNALQQNTHPDATSRESQARDLAASGTLIPDNLAGADRADFVNTQRERLRTLLQAFDSEAYHGVDAATSSAQPHSTPPRQPISRKPLSASQDYLSRSRSESEFEDLGYEPMPDPEHFRPQDDQPTGTPTPKEGAGWSNWIWGNYGERDSAATAARKEM</sequence>
<keyword evidence="1" id="KW-0472">Membrane</keyword>
<dbReference type="Proteomes" id="UP000225277">
    <property type="component" value="Unassembled WGS sequence"/>
</dbReference>
<evidence type="ECO:0000313" key="4">
    <source>
        <dbReference type="Proteomes" id="UP000225277"/>
    </source>
</evidence>
<dbReference type="AlphaFoldDB" id="A0A2D3UPZ1"/>
<protein>
    <recommendedName>
        <fullName evidence="1">Protein YOP1</fullName>
    </recommendedName>
</protein>
<evidence type="ECO:0000256" key="2">
    <source>
        <dbReference type="SAM" id="MobiDB-lite"/>
    </source>
</evidence>
<organism evidence="3 4">
    <name type="scientific">Ramularia collo-cygni</name>
    <dbReference type="NCBI Taxonomy" id="112498"/>
    <lineage>
        <taxon>Eukaryota</taxon>
        <taxon>Fungi</taxon>
        <taxon>Dikarya</taxon>
        <taxon>Ascomycota</taxon>
        <taxon>Pezizomycotina</taxon>
        <taxon>Dothideomycetes</taxon>
        <taxon>Dothideomycetidae</taxon>
        <taxon>Mycosphaerellales</taxon>
        <taxon>Mycosphaerellaceae</taxon>
        <taxon>Ramularia</taxon>
    </lineage>
</organism>
<dbReference type="PANTHER" id="PTHR12300:SF177">
    <property type="entry name" value="PROTEIN YOP1"/>
    <property type="match status" value="1"/>
</dbReference>
<dbReference type="PANTHER" id="PTHR12300">
    <property type="entry name" value="HVA22-LIKE PROTEINS"/>
    <property type="match status" value="1"/>
</dbReference>
<dbReference type="Pfam" id="PF03134">
    <property type="entry name" value="TB2_DP1_HVA22"/>
    <property type="match status" value="1"/>
</dbReference>
<gene>
    <name evidence="3" type="ORF">RCC_01989</name>
</gene>
<name>A0A2D3UPZ1_9PEZI</name>
<comment type="caution">
    <text evidence="1">Lacks conserved residue(s) required for the propagation of feature annotation.</text>
</comment>
<feature type="transmembrane region" description="Helical" evidence="1">
    <location>
        <begin position="6"/>
        <end position="26"/>
    </location>
</feature>